<reference evidence="4 5" key="1">
    <citation type="submission" date="2016-04" db="EMBL/GenBank/DDBJ databases">
        <title>Draft Genome Assembly of the Bloom-forming Cyanobacterium Nodularia spumigena Strain CENA596 in Shrimp Production Ponds.</title>
        <authorList>
            <person name="Popin R.V."/>
            <person name="Rigonato J."/>
            <person name="Abreu V.A."/>
            <person name="Andreote A.P."/>
            <person name="Silveira S.B."/>
            <person name="Odebrecht C."/>
            <person name="Fiore M.F."/>
        </authorList>
    </citation>
    <scope>NUCLEOTIDE SEQUENCE [LARGE SCALE GENOMIC DNA]</scope>
    <source>
        <strain evidence="4 5">CENA596</strain>
    </source>
</reference>
<dbReference type="EMBL" id="LWAJ01000217">
    <property type="protein sequence ID" value="KZL48852.1"/>
    <property type="molecule type" value="Genomic_DNA"/>
</dbReference>
<evidence type="ECO:0000256" key="1">
    <source>
        <dbReference type="PROSITE-ProRule" id="PRU00169"/>
    </source>
</evidence>
<name>A0A166IU88_NODSP</name>
<dbReference type="PROSITE" id="PS50110">
    <property type="entry name" value="RESPONSE_REGULATORY"/>
    <property type="match status" value="1"/>
</dbReference>
<dbReference type="PROSITE" id="PS50887">
    <property type="entry name" value="GGDEF"/>
    <property type="match status" value="1"/>
</dbReference>
<dbReference type="Gene3D" id="3.30.70.270">
    <property type="match status" value="1"/>
</dbReference>
<dbReference type="SMART" id="SM00267">
    <property type="entry name" value="GGDEF"/>
    <property type="match status" value="1"/>
</dbReference>
<dbReference type="GO" id="GO:0005886">
    <property type="term" value="C:plasma membrane"/>
    <property type="evidence" value="ECO:0007669"/>
    <property type="project" value="TreeGrafter"/>
</dbReference>
<organism evidence="4 5">
    <name type="scientific">Nodularia spumigena CENA596</name>
    <dbReference type="NCBI Taxonomy" id="1819295"/>
    <lineage>
        <taxon>Bacteria</taxon>
        <taxon>Bacillati</taxon>
        <taxon>Cyanobacteriota</taxon>
        <taxon>Cyanophyceae</taxon>
        <taxon>Nostocales</taxon>
        <taxon>Nodulariaceae</taxon>
        <taxon>Nodularia</taxon>
    </lineage>
</organism>
<dbReference type="InterPro" id="IPR029787">
    <property type="entry name" value="Nucleotide_cyclase"/>
</dbReference>
<dbReference type="InterPro" id="IPR001789">
    <property type="entry name" value="Sig_transdc_resp-reg_receiver"/>
</dbReference>
<dbReference type="SUPFAM" id="SSF55073">
    <property type="entry name" value="Nucleotide cyclase"/>
    <property type="match status" value="1"/>
</dbReference>
<dbReference type="PANTHER" id="PTHR45138:SF9">
    <property type="entry name" value="DIGUANYLATE CYCLASE DGCM-RELATED"/>
    <property type="match status" value="1"/>
</dbReference>
<feature type="domain" description="Response regulatory" evidence="2">
    <location>
        <begin position="1"/>
        <end position="36"/>
    </location>
</feature>
<dbReference type="GO" id="GO:1902201">
    <property type="term" value="P:negative regulation of bacterial-type flagellum-dependent cell motility"/>
    <property type="evidence" value="ECO:0007669"/>
    <property type="project" value="TreeGrafter"/>
</dbReference>
<accession>A0A166IU88</accession>
<dbReference type="NCBIfam" id="TIGR00254">
    <property type="entry name" value="GGDEF"/>
    <property type="match status" value="1"/>
</dbReference>
<dbReference type="PANTHER" id="PTHR45138">
    <property type="entry name" value="REGULATORY COMPONENTS OF SENSORY TRANSDUCTION SYSTEM"/>
    <property type="match status" value="1"/>
</dbReference>
<evidence type="ECO:0000259" key="2">
    <source>
        <dbReference type="PROSITE" id="PS50110"/>
    </source>
</evidence>
<evidence type="ECO:0000259" key="3">
    <source>
        <dbReference type="PROSITE" id="PS50887"/>
    </source>
</evidence>
<dbReference type="Proteomes" id="UP000076555">
    <property type="component" value="Unassembled WGS sequence"/>
</dbReference>
<dbReference type="InterPro" id="IPR011006">
    <property type="entry name" value="CheY-like_superfamily"/>
</dbReference>
<sequence length="131" mass="14614">MDDEESVDRAFEAGATDYLTKPIHWPVLRQRLRKLLQQAQVYKQLEAANFAVIMPSTHASKAFYLATAMQAGVRNLQIAHSASKISKYVTMSIAVATMTPTWESSPSNLVMAADQALYEAKNQGRNRIVQN</sequence>
<dbReference type="SUPFAM" id="SSF52172">
    <property type="entry name" value="CheY-like"/>
    <property type="match status" value="1"/>
</dbReference>
<gene>
    <name evidence="4" type="ORF">A2T98_15800</name>
</gene>
<feature type="domain" description="GGDEF" evidence="3">
    <location>
        <begin position="1"/>
        <end position="131"/>
    </location>
</feature>
<evidence type="ECO:0000313" key="5">
    <source>
        <dbReference type="Proteomes" id="UP000076555"/>
    </source>
</evidence>
<dbReference type="InterPro" id="IPR050469">
    <property type="entry name" value="Diguanylate_Cyclase"/>
</dbReference>
<dbReference type="OrthoDB" id="9759607at2"/>
<dbReference type="Pfam" id="PF00990">
    <property type="entry name" value="GGDEF"/>
    <property type="match status" value="1"/>
</dbReference>
<dbReference type="InterPro" id="IPR000160">
    <property type="entry name" value="GGDEF_dom"/>
</dbReference>
<dbReference type="GO" id="GO:0000160">
    <property type="term" value="P:phosphorelay signal transduction system"/>
    <property type="evidence" value="ECO:0007669"/>
    <property type="project" value="InterPro"/>
</dbReference>
<dbReference type="GO" id="GO:0043709">
    <property type="term" value="P:cell adhesion involved in single-species biofilm formation"/>
    <property type="evidence" value="ECO:0007669"/>
    <property type="project" value="TreeGrafter"/>
</dbReference>
<comment type="caution">
    <text evidence="1">Lacks conserved residue(s) required for the propagation of feature annotation.</text>
</comment>
<comment type="caution">
    <text evidence="4">The sequence shown here is derived from an EMBL/GenBank/DDBJ whole genome shotgun (WGS) entry which is preliminary data.</text>
</comment>
<protein>
    <submittedName>
        <fullName evidence="4">Two-component response regulator</fullName>
    </submittedName>
</protein>
<proteinExistence type="predicted"/>
<dbReference type="InterPro" id="IPR043128">
    <property type="entry name" value="Rev_trsase/Diguanyl_cyclase"/>
</dbReference>
<dbReference type="GO" id="GO:0052621">
    <property type="term" value="F:diguanylate cyclase activity"/>
    <property type="evidence" value="ECO:0007669"/>
    <property type="project" value="TreeGrafter"/>
</dbReference>
<dbReference type="AlphaFoldDB" id="A0A166IU88"/>
<evidence type="ECO:0000313" key="4">
    <source>
        <dbReference type="EMBL" id="KZL48852.1"/>
    </source>
</evidence>